<dbReference type="Proteomes" id="UP001443914">
    <property type="component" value="Unassembled WGS sequence"/>
</dbReference>
<dbReference type="Pfam" id="PF13920">
    <property type="entry name" value="zf-C3HC4_3"/>
    <property type="match status" value="1"/>
</dbReference>
<evidence type="ECO:0000313" key="8">
    <source>
        <dbReference type="EMBL" id="KAK9716255.1"/>
    </source>
</evidence>
<dbReference type="FunFam" id="3.30.40.10:FF:000239">
    <property type="entry name" value="probable BOI-related E3 ubiquitin-protein ligase 2"/>
    <property type="match status" value="1"/>
</dbReference>
<keyword evidence="9" id="KW-1185">Reference proteome</keyword>
<organism evidence="8 9">
    <name type="scientific">Saponaria officinalis</name>
    <name type="common">Common soapwort</name>
    <name type="synonym">Lychnis saponaria</name>
    <dbReference type="NCBI Taxonomy" id="3572"/>
    <lineage>
        <taxon>Eukaryota</taxon>
        <taxon>Viridiplantae</taxon>
        <taxon>Streptophyta</taxon>
        <taxon>Embryophyta</taxon>
        <taxon>Tracheophyta</taxon>
        <taxon>Spermatophyta</taxon>
        <taxon>Magnoliopsida</taxon>
        <taxon>eudicotyledons</taxon>
        <taxon>Gunneridae</taxon>
        <taxon>Pentapetalae</taxon>
        <taxon>Caryophyllales</taxon>
        <taxon>Caryophyllaceae</taxon>
        <taxon>Caryophylleae</taxon>
        <taxon>Saponaria</taxon>
    </lineage>
</organism>
<dbReference type="InterPro" id="IPR013083">
    <property type="entry name" value="Znf_RING/FYVE/PHD"/>
</dbReference>
<comment type="caution">
    <text evidence="8">The sequence shown here is derived from an EMBL/GenBank/DDBJ whole genome shotgun (WGS) entry which is preliminary data.</text>
</comment>
<dbReference type="Gene3D" id="3.30.40.10">
    <property type="entry name" value="Zinc/RING finger domain, C3HC4 (zinc finger)"/>
    <property type="match status" value="1"/>
</dbReference>
<sequence>MAVQAQYPSNILLLNRNIQENKNIILGSDNILHPQQVEEEFLEQSHMFFNNNGGINPRKRSRENRATETATTVNSFNLSQQNHQLIDISQLQNHQQQQQQQQHGVSTGLKLSFGEQNQQQIQQHHPFASVFSEDLTFRFKQQSDELNYFLNAQGEQLRRTLAEKTQRHYRALLHTAEEAVSRRVAEKQAEVETAIRRNVELQARAAQMSAEAQAWQAKAQNQELQAMSLQAQIQQAIRGPNNIGGPLGQDREGSGAGDAESSYVDPTSARRVRSSGCKVCRTRDACVVLLPCRHLCVCVQCDNVAQTCPVCYSLRSASVEVYFN</sequence>
<feature type="coiled-coil region" evidence="5">
    <location>
        <begin position="184"/>
        <end position="232"/>
    </location>
</feature>
<evidence type="ECO:0000313" key="9">
    <source>
        <dbReference type="Proteomes" id="UP001443914"/>
    </source>
</evidence>
<keyword evidence="1" id="KW-0479">Metal-binding</keyword>
<dbReference type="PANTHER" id="PTHR42647:SF5">
    <property type="entry name" value="SBP (S-RIBONUCLEASE BINDING PROTEIN) FAMILY PROTEIN"/>
    <property type="match status" value="1"/>
</dbReference>
<reference evidence="8" key="1">
    <citation type="submission" date="2024-03" db="EMBL/GenBank/DDBJ databases">
        <title>WGS assembly of Saponaria officinalis var. Norfolk2.</title>
        <authorList>
            <person name="Jenkins J."/>
            <person name="Shu S."/>
            <person name="Grimwood J."/>
            <person name="Barry K."/>
            <person name="Goodstein D."/>
            <person name="Schmutz J."/>
            <person name="Leebens-Mack J."/>
            <person name="Osbourn A."/>
        </authorList>
    </citation>
    <scope>NUCLEOTIDE SEQUENCE [LARGE SCALE GENOMIC DNA]</scope>
    <source>
        <strain evidence="8">JIC</strain>
    </source>
</reference>
<evidence type="ECO:0000256" key="5">
    <source>
        <dbReference type="SAM" id="Coils"/>
    </source>
</evidence>
<proteinExistence type="predicted"/>
<feature type="domain" description="RING-type" evidence="7">
    <location>
        <begin position="277"/>
        <end position="311"/>
    </location>
</feature>
<keyword evidence="5" id="KW-0175">Coiled coil</keyword>
<dbReference type="AlphaFoldDB" id="A0AAW1KFI6"/>
<evidence type="ECO:0000256" key="1">
    <source>
        <dbReference type="ARBA" id="ARBA00022723"/>
    </source>
</evidence>
<dbReference type="CDD" id="cd16649">
    <property type="entry name" value="mRING-HC-C3HC5_CGRF1-like"/>
    <property type="match status" value="1"/>
</dbReference>
<name>A0AAW1KFI6_SAPOF</name>
<dbReference type="PANTHER" id="PTHR42647">
    <property type="entry name" value="SBP (S-RIBONUCLEASE BINDING PROTEIN) FAMILY PROTEIN"/>
    <property type="match status" value="1"/>
</dbReference>
<evidence type="ECO:0000256" key="6">
    <source>
        <dbReference type="SAM" id="MobiDB-lite"/>
    </source>
</evidence>
<evidence type="ECO:0000256" key="3">
    <source>
        <dbReference type="ARBA" id="ARBA00022833"/>
    </source>
</evidence>
<dbReference type="InterPro" id="IPR001841">
    <property type="entry name" value="Znf_RING"/>
</dbReference>
<keyword evidence="3" id="KW-0862">Zinc</keyword>
<gene>
    <name evidence="8" type="ORF">RND81_06G221500</name>
</gene>
<protein>
    <recommendedName>
        <fullName evidence="7">RING-type domain-containing protein</fullName>
    </recommendedName>
</protein>
<dbReference type="GO" id="GO:0008270">
    <property type="term" value="F:zinc ion binding"/>
    <property type="evidence" value="ECO:0007669"/>
    <property type="project" value="UniProtKB-KW"/>
</dbReference>
<dbReference type="GO" id="GO:0004842">
    <property type="term" value="F:ubiquitin-protein transferase activity"/>
    <property type="evidence" value="ECO:0007669"/>
    <property type="project" value="TreeGrafter"/>
</dbReference>
<keyword evidence="2 4" id="KW-0863">Zinc-finger</keyword>
<feature type="region of interest" description="Disordered" evidence="6">
    <location>
        <begin position="240"/>
        <end position="267"/>
    </location>
</feature>
<evidence type="ECO:0000256" key="2">
    <source>
        <dbReference type="ARBA" id="ARBA00022771"/>
    </source>
</evidence>
<evidence type="ECO:0000259" key="7">
    <source>
        <dbReference type="PROSITE" id="PS50089"/>
    </source>
</evidence>
<dbReference type="PIRSF" id="PIRSF036836">
    <property type="entry name" value="RNase_bind_SBP1"/>
    <property type="match status" value="1"/>
</dbReference>
<dbReference type="EMBL" id="JBDFQZ010000006">
    <property type="protein sequence ID" value="KAK9716255.1"/>
    <property type="molecule type" value="Genomic_DNA"/>
</dbReference>
<accession>A0AAW1KFI6</accession>
<dbReference type="PROSITE" id="PS50089">
    <property type="entry name" value="ZF_RING_2"/>
    <property type="match status" value="1"/>
</dbReference>
<evidence type="ECO:0000256" key="4">
    <source>
        <dbReference type="PROSITE-ProRule" id="PRU00175"/>
    </source>
</evidence>